<feature type="signal peptide" evidence="2">
    <location>
        <begin position="1"/>
        <end position="20"/>
    </location>
</feature>
<dbReference type="Gene3D" id="3.30.870.10">
    <property type="entry name" value="Endonuclease Chain A"/>
    <property type="match status" value="2"/>
</dbReference>
<dbReference type="EMBL" id="JAVDRF010000017">
    <property type="protein sequence ID" value="MDR6539514.1"/>
    <property type="molecule type" value="Genomic_DNA"/>
</dbReference>
<feature type="domain" description="PLD phosphodiesterase" evidence="3">
    <location>
        <begin position="163"/>
        <end position="190"/>
    </location>
</feature>
<evidence type="ECO:0000256" key="2">
    <source>
        <dbReference type="SAM" id="SignalP"/>
    </source>
</evidence>
<evidence type="ECO:0000259" key="3">
    <source>
        <dbReference type="PROSITE" id="PS50035"/>
    </source>
</evidence>
<dbReference type="PANTHER" id="PTHR21248:SF12">
    <property type="entry name" value="CARDIOLIPIN SYNTHASE C"/>
    <property type="match status" value="1"/>
</dbReference>
<dbReference type="Pfam" id="PF13091">
    <property type="entry name" value="PLDc_2"/>
    <property type="match status" value="2"/>
</dbReference>
<dbReference type="InterPro" id="IPR001736">
    <property type="entry name" value="PLipase_D/transphosphatidylase"/>
</dbReference>
<organism evidence="4 5">
    <name type="scientific">Variovorax soli</name>
    <dbReference type="NCBI Taxonomy" id="376815"/>
    <lineage>
        <taxon>Bacteria</taxon>
        <taxon>Pseudomonadati</taxon>
        <taxon>Pseudomonadota</taxon>
        <taxon>Betaproteobacteria</taxon>
        <taxon>Burkholderiales</taxon>
        <taxon>Comamonadaceae</taxon>
        <taxon>Variovorax</taxon>
    </lineage>
</organism>
<feature type="domain" description="PLD phosphodiesterase" evidence="3">
    <location>
        <begin position="408"/>
        <end position="435"/>
    </location>
</feature>
<proteinExistence type="predicted"/>
<sequence>MRLVRALLALSLACLLAACATLPATVQRTPSAAFTSTDDTRLGQALAPELAAHPGRSGILPLIAAQEAFAARMALAQAAERSLDMQYYIWRGDTTGQLLFEAAWAAAERGVRVRLLIDDNNTAGLDGTLAALDAHPNLEVRLFNPFANRRLRAGDFALDFSRVNRRMHNKSFTADNQAAIVGGRNVGDEYYGADQQFGFQDLDVVTVGPVVREVSREFDLYWNSEAAYPVAALLPRAAPDAASGLLAQWAQIRGQPETQRYLEAVRQTPLMREVAARRLAFEWADARVVSDLPSKVQASPDGREAQLMFPLLKEAMGEPRRELDLVSPYFVPGAQGAQELGALARRGVTVRVLTNSLAATDVAAVHAGYARYREDLLAAGVILYELKPSAAAPPRPDEEKRRNPGGSSAASLHAKTFAVDRSRVFVGSLNLDPRSVHLNTEMGVVIDSPSLARRLSVQIDEVVPTLAYEVRLSRQGGTMEWIERGPEGEMRYGSEPDTRGLRRLWVDFLSLLPIEWLL</sequence>
<keyword evidence="5" id="KW-1185">Reference proteome</keyword>
<evidence type="ECO:0000313" key="4">
    <source>
        <dbReference type="EMBL" id="MDR6539514.1"/>
    </source>
</evidence>
<evidence type="ECO:0000256" key="1">
    <source>
        <dbReference type="SAM" id="MobiDB-lite"/>
    </source>
</evidence>
<dbReference type="PANTHER" id="PTHR21248">
    <property type="entry name" value="CARDIOLIPIN SYNTHASE"/>
    <property type="match status" value="1"/>
</dbReference>
<dbReference type="SUPFAM" id="SSF56024">
    <property type="entry name" value="Phospholipase D/nuclease"/>
    <property type="match status" value="2"/>
</dbReference>
<dbReference type="CDD" id="cd09113">
    <property type="entry name" value="PLDc_ymdC_like_2"/>
    <property type="match status" value="1"/>
</dbReference>
<gene>
    <name evidence="4" type="ORF">J2739_005310</name>
</gene>
<dbReference type="InterPro" id="IPR025202">
    <property type="entry name" value="PLD-like_dom"/>
</dbReference>
<dbReference type="SMART" id="SM00155">
    <property type="entry name" value="PLDc"/>
    <property type="match status" value="2"/>
</dbReference>
<reference evidence="4 5" key="1">
    <citation type="submission" date="2023-07" db="EMBL/GenBank/DDBJ databases">
        <title>Sorghum-associated microbial communities from plants grown in Nebraska, USA.</title>
        <authorList>
            <person name="Schachtman D."/>
        </authorList>
    </citation>
    <scope>NUCLEOTIDE SEQUENCE [LARGE SCALE GENOMIC DNA]</scope>
    <source>
        <strain evidence="4 5">DS1781</strain>
    </source>
</reference>
<dbReference type="GO" id="GO:0016740">
    <property type="term" value="F:transferase activity"/>
    <property type="evidence" value="ECO:0007669"/>
    <property type="project" value="UniProtKB-KW"/>
</dbReference>
<dbReference type="PROSITE" id="PS51257">
    <property type="entry name" value="PROKAR_LIPOPROTEIN"/>
    <property type="match status" value="1"/>
</dbReference>
<feature type="chain" id="PRO_5047179102" evidence="2">
    <location>
        <begin position="21"/>
        <end position="518"/>
    </location>
</feature>
<comment type="caution">
    <text evidence="4">The sequence shown here is derived from an EMBL/GenBank/DDBJ whole genome shotgun (WGS) entry which is preliminary data.</text>
</comment>
<protein>
    <submittedName>
        <fullName evidence="4">Cardiolipin synthase</fullName>
        <ecNumber evidence="4">2.7.8.-</ecNumber>
    </submittedName>
</protein>
<dbReference type="EC" id="2.7.8.-" evidence="4"/>
<accession>A0ABU1NM32</accession>
<name>A0ABU1NM32_9BURK</name>
<keyword evidence="4" id="KW-0808">Transferase</keyword>
<dbReference type="CDD" id="cd09111">
    <property type="entry name" value="PLDc_ymdC_like_1"/>
    <property type="match status" value="1"/>
</dbReference>
<keyword evidence="2" id="KW-0732">Signal</keyword>
<feature type="region of interest" description="Disordered" evidence="1">
    <location>
        <begin position="390"/>
        <end position="412"/>
    </location>
</feature>
<dbReference type="RefSeq" id="WP_309907267.1">
    <property type="nucleotide sequence ID" value="NZ_JAVDRF010000017.1"/>
</dbReference>
<dbReference type="PROSITE" id="PS50035">
    <property type="entry name" value="PLD"/>
    <property type="match status" value="2"/>
</dbReference>
<dbReference type="Proteomes" id="UP001184230">
    <property type="component" value="Unassembled WGS sequence"/>
</dbReference>
<evidence type="ECO:0000313" key="5">
    <source>
        <dbReference type="Proteomes" id="UP001184230"/>
    </source>
</evidence>